<comment type="catalytic activity">
    <reaction evidence="4">
        <text>(S)-ureidoglycolate = urea + glyoxylate</text>
        <dbReference type="Rhea" id="RHEA:11304"/>
        <dbReference type="ChEBI" id="CHEBI:16199"/>
        <dbReference type="ChEBI" id="CHEBI:36655"/>
        <dbReference type="ChEBI" id="CHEBI:57296"/>
        <dbReference type="EC" id="4.3.2.3"/>
    </reaction>
</comment>
<dbReference type="InterPro" id="IPR011051">
    <property type="entry name" value="RmlC_Cupin_sf"/>
</dbReference>
<dbReference type="Gene3D" id="2.60.120.480">
    <property type="entry name" value="Ureidoglycolate hydrolase"/>
    <property type="match status" value="1"/>
</dbReference>
<evidence type="ECO:0000256" key="1">
    <source>
        <dbReference type="ARBA" id="ARBA00011738"/>
    </source>
</evidence>
<evidence type="ECO:0000256" key="3">
    <source>
        <dbReference type="ARBA" id="ARBA00023239"/>
    </source>
</evidence>
<keyword evidence="3 5" id="KW-0456">Lyase</keyword>
<dbReference type="Pfam" id="PF04115">
    <property type="entry name" value="Ureidogly_lyase"/>
    <property type="match status" value="1"/>
</dbReference>
<organism evidence="5 6">
    <name type="scientific">Thalassomonas haliotis</name>
    <dbReference type="NCBI Taxonomy" id="485448"/>
    <lineage>
        <taxon>Bacteria</taxon>
        <taxon>Pseudomonadati</taxon>
        <taxon>Pseudomonadota</taxon>
        <taxon>Gammaproteobacteria</taxon>
        <taxon>Alteromonadales</taxon>
        <taxon>Colwelliaceae</taxon>
        <taxon>Thalassomonas</taxon>
    </lineage>
</organism>
<dbReference type="InterPro" id="IPR007247">
    <property type="entry name" value="Ureidogly_lyase"/>
</dbReference>
<keyword evidence="2" id="KW-0659">Purine metabolism</keyword>
<name>A0ABY7VMP6_9GAMM</name>
<gene>
    <name evidence="5" type="ORF">H3N35_11755</name>
</gene>
<dbReference type="GO" id="GO:0050385">
    <property type="term" value="F:ureidoglycolate lyase activity"/>
    <property type="evidence" value="ECO:0007669"/>
    <property type="project" value="UniProtKB-EC"/>
</dbReference>
<evidence type="ECO:0000313" key="5">
    <source>
        <dbReference type="EMBL" id="WDE14503.1"/>
    </source>
</evidence>
<keyword evidence="6" id="KW-1185">Reference proteome</keyword>
<dbReference type="SUPFAM" id="SSF51182">
    <property type="entry name" value="RmlC-like cupins"/>
    <property type="match status" value="1"/>
</dbReference>
<evidence type="ECO:0000256" key="4">
    <source>
        <dbReference type="ARBA" id="ARBA00047684"/>
    </source>
</evidence>
<accession>A0ABY7VMP6</accession>
<dbReference type="InterPro" id="IPR047233">
    <property type="entry name" value="UAH_cupin"/>
</dbReference>
<evidence type="ECO:0000256" key="2">
    <source>
        <dbReference type="ARBA" id="ARBA00022631"/>
    </source>
</evidence>
<dbReference type="Proteomes" id="UP001215231">
    <property type="component" value="Chromosome"/>
</dbReference>
<dbReference type="NCBIfam" id="NF002954">
    <property type="entry name" value="PRK03606.2-5"/>
    <property type="match status" value="1"/>
</dbReference>
<evidence type="ECO:0000313" key="6">
    <source>
        <dbReference type="Proteomes" id="UP001215231"/>
    </source>
</evidence>
<reference evidence="5 6" key="1">
    <citation type="journal article" date="2022" name="Mar. Drugs">
        <title>Bioassay-Guided Fractionation Leads to the Detection of Cholic Acid Generated by the Rare Thalassomonas sp.</title>
        <authorList>
            <person name="Pheiffer F."/>
            <person name="Schneider Y.K."/>
            <person name="Hansen E.H."/>
            <person name="Andersen J.H."/>
            <person name="Isaksson J."/>
            <person name="Busche T."/>
            <person name="R C."/>
            <person name="Kalinowski J."/>
            <person name="Zyl L.V."/>
            <person name="Trindade M."/>
        </authorList>
    </citation>
    <scope>NUCLEOTIDE SEQUENCE [LARGE SCALE GENOMIC DNA]</scope>
    <source>
        <strain evidence="5 6">A5K-61T</strain>
    </source>
</reference>
<dbReference type="EMBL" id="CP059693">
    <property type="protein sequence ID" value="WDE14503.1"/>
    <property type="molecule type" value="Genomic_DNA"/>
</dbReference>
<comment type="subunit">
    <text evidence="1">Homodimer.</text>
</comment>
<dbReference type="InterPro" id="IPR024060">
    <property type="entry name" value="Ureidoglycolate_lyase_dom_sf"/>
</dbReference>
<dbReference type="PANTHER" id="PTHR21221:SF1">
    <property type="entry name" value="UREIDOGLYCOLATE LYASE"/>
    <property type="match status" value="1"/>
</dbReference>
<dbReference type="PIRSF" id="PIRSF017306">
    <property type="entry name" value="Ureidogly_hydro"/>
    <property type="match status" value="1"/>
</dbReference>
<proteinExistence type="predicted"/>
<dbReference type="PANTHER" id="PTHR21221">
    <property type="entry name" value="UREIDOGLYCOLATE HYDROLASE"/>
    <property type="match status" value="1"/>
</dbReference>
<dbReference type="EC" id="4.3.2.3" evidence="5"/>
<dbReference type="CDD" id="cd20298">
    <property type="entry name" value="cupin_UAH"/>
    <property type="match status" value="1"/>
</dbReference>
<protein>
    <submittedName>
        <fullName evidence="5">Ureidoglycolate lyase</fullName>
        <ecNumber evidence="5">4.3.2.3</ecNumber>
    </submittedName>
</protein>
<sequence>MIEKIVPEILTREAFAPFGDVIEVDDNRQHFTINDGFTERYHDLAKVDVEKNNGRTLINIFRSTPLAQPIAIKMMERHPLSSQAFIPLGNEPYLVVVAPKGELDLAAIEVFIAQSNQGVNYHAGTWHHYCLALHQRSDFLVVDRGGEGDNCDVVELDGNKMIAAQ</sequence>
<dbReference type="NCBIfam" id="NF009932">
    <property type="entry name" value="PRK13395.1"/>
    <property type="match status" value="1"/>
</dbReference>